<dbReference type="InterPro" id="IPR050868">
    <property type="entry name" value="ELMO_domain-containing"/>
</dbReference>
<dbReference type="PANTHER" id="PTHR12771">
    <property type="entry name" value="ENGULFMENT AND CELL MOTILITY"/>
    <property type="match status" value="1"/>
</dbReference>
<dbReference type="Proteomes" id="UP001311799">
    <property type="component" value="Unassembled WGS sequence"/>
</dbReference>
<dbReference type="AlphaFoldDB" id="A0AAV9Y2K1"/>
<feature type="domain" description="ELMO" evidence="1">
    <location>
        <begin position="87"/>
        <end position="355"/>
    </location>
</feature>
<dbReference type="PANTHER" id="PTHR12771:SF56">
    <property type="entry name" value="CED-12"/>
    <property type="match status" value="1"/>
</dbReference>
<reference evidence="2 3" key="1">
    <citation type="submission" date="2023-10" db="EMBL/GenBank/DDBJ databases">
        <title>Comparative genomics analysis reveals potential genetic determinants of host preference in Cryptosporidium xiaoi.</title>
        <authorList>
            <person name="Xiao L."/>
            <person name="Li J."/>
        </authorList>
    </citation>
    <scope>NUCLEOTIDE SEQUENCE [LARGE SCALE GENOMIC DNA]</scope>
    <source>
        <strain evidence="2 3">52996</strain>
    </source>
</reference>
<proteinExistence type="predicted"/>
<sequence>MSSFISQTSSVKGSFIPEVTILSRNCNVDNTQLCEVIELRKVCNKESFYKKLKHSITSKLFALPREKKILRCLRKKCQISLNCIDPHQEQLFQDYWSLAYPNFPGINGISRNWRLLGFQSSDPRCEFKCGGLITLENMVYFAEQYRTVFRKILMESQKYVLNNQDKNSNTNGFGFSHANLSNINETNSPCKTPIGINGCTSSCSVASTPFNTNLRMNESENKNFHLFLPKIEESNSITSELSQREVELDEPSASYPLSAALINISAMICLYLNLLPNIFKIPGIPSHTATRRAQKNFIKLCDEFSFSAVSELFCVCAIRFHFEWINIVKFIGNNGTVFEFDRALRNVQMAMVQTIESLPKNTIEFRRICNLRRYVNN</sequence>
<accession>A0AAV9Y2K1</accession>
<evidence type="ECO:0000313" key="2">
    <source>
        <dbReference type="EMBL" id="KAK6590569.1"/>
    </source>
</evidence>
<dbReference type="InterPro" id="IPR006816">
    <property type="entry name" value="ELMO_dom"/>
</dbReference>
<gene>
    <name evidence="2" type="ORF">RS030_152393</name>
</gene>
<comment type="caution">
    <text evidence="2">The sequence shown here is derived from an EMBL/GenBank/DDBJ whole genome shotgun (WGS) entry which is preliminary data.</text>
</comment>
<protein>
    <submittedName>
        <fullName evidence="2">Ced12 family protein</fullName>
    </submittedName>
</protein>
<name>A0AAV9Y2K1_9CRYT</name>
<dbReference type="Pfam" id="PF04727">
    <property type="entry name" value="ELMO_CED12"/>
    <property type="match status" value="1"/>
</dbReference>
<dbReference type="PROSITE" id="PS51335">
    <property type="entry name" value="ELMO"/>
    <property type="match status" value="1"/>
</dbReference>
<keyword evidence="3" id="KW-1185">Reference proteome</keyword>
<dbReference type="EMBL" id="JAWDEY010000006">
    <property type="protein sequence ID" value="KAK6590569.1"/>
    <property type="molecule type" value="Genomic_DNA"/>
</dbReference>
<evidence type="ECO:0000259" key="1">
    <source>
        <dbReference type="PROSITE" id="PS51335"/>
    </source>
</evidence>
<evidence type="ECO:0000313" key="3">
    <source>
        <dbReference type="Proteomes" id="UP001311799"/>
    </source>
</evidence>
<organism evidence="2 3">
    <name type="scientific">Cryptosporidium xiaoi</name>
    <dbReference type="NCBI Taxonomy" id="659607"/>
    <lineage>
        <taxon>Eukaryota</taxon>
        <taxon>Sar</taxon>
        <taxon>Alveolata</taxon>
        <taxon>Apicomplexa</taxon>
        <taxon>Conoidasida</taxon>
        <taxon>Coccidia</taxon>
        <taxon>Eucoccidiorida</taxon>
        <taxon>Eimeriorina</taxon>
        <taxon>Cryptosporidiidae</taxon>
        <taxon>Cryptosporidium</taxon>
    </lineage>
</organism>